<evidence type="ECO:0000313" key="3">
    <source>
        <dbReference type="Proteomes" id="UP000289921"/>
    </source>
</evidence>
<name>A0A4V1QBC4_STROR</name>
<evidence type="ECO:0000259" key="1">
    <source>
        <dbReference type="Pfam" id="PF12892"/>
    </source>
</evidence>
<evidence type="ECO:0000313" key="2">
    <source>
        <dbReference type="EMBL" id="RXX19759.1"/>
    </source>
</evidence>
<reference evidence="2 3" key="1">
    <citation type="submission" date="2018-05" db="EMBL/GenBank/DDBJ databases">
        <title>Streptococcus from otitis media.</title>
        <authorList>
            <person name="Wayes A.M."/>
            <person name="Jakubovics N.S."/>
        </authorList>
    </citation>
    <scope>NUCLEOTIDE SEQUENCE [LARGE SCALE GENOMIC DNA]</scope>
    <source>
        <strain evidence="2 3">NU39</strain>
    </source>
</reference>
<proteinExistence type="predicted"/>
<feature type="non-terminal residue" evidence="2">
    <location>
        <position position="119"/>
    </location>
</feature>
<dbReference type="AlphaFoldDB" id="A0A4V1QBC4"/>
<dbReference type="InterPro" id="IPR038174">
    <property type="entry name" value="Strep_pil_link_sf"/>
</dbReference>
<accession>A0A4V1QBC4</accession>
<protein>
    <submittedName>
        <fullName evidence="2">Cell wall anchor protein</fullName>
    </submittedName>
</protein>
<comment type="caution">
    <text evidence="2">The sequence shown here is derived from an EMBL/GenBank/DDBJ whole genome shotgun (WGS) entry which is preliminary data.</text>
</comment>
<dbReference type="Gene3D" id="2.60.40.3050">
    <property type="match status" value="1"/>
</dbReference>
<dbReference type="NCBIfam" id="TIGR03786">
    <property type="entry name" value="strep_pil_rpt"/>
    <property type="match status" value="1"/>
</dbReference>
<organism evidence="2 3">
    <name type="scientific">Streptococcus oralis</name>
    <dbReference type="NCBI Taxonomy" id="1303"/>
    <lineage>
        <taxon>Bacteria</taxon>
        <taxon>Bacillati</taxon>
        <taxon>Bacillota</taxon>
        <taxon>Bacilli</taxon>
        <taxon>Lactobacillales</taxon>
        <taxon>Streptococcaceae</taxon>
        <taxon>Streptococcus</taxon>
    </lineage>
</organism>
<dbReference type="Pfam" id="PF12892">
    <property type="entry name" value="FctA"/>
    <property type="match status" value="1"/>
</dbReference>
<dbReference type="EMBL" id="QEWK01000075">
    <property type="protein sequence ID" value="RXX19759.1"/>
    <property type="molecule type" value="Genomic_DNA"/>
</dbReference>
<dbReference type="Proteomes" id="UP000289921">
    <property type="component" value="Unassembled WGS sequence"/>
</dbReference>
<feature type="domain" description="Streptococcal pilin isopeptide linkage" evidence="1">
    <location>
        <begin position="1"/>
        <end position="88"/>
    </location>
</feature>
<sequence length="119" mass="12814">YTFELKEKDAVVAEAKNAASGEVVFNVNYTEAGEHTYTITEKSGTEAGVTYSTESYTVKVTVADNGQGQLVATVENPNAERVFTNTYNAASTSATIKAKKVLNGKELAADAYTFELKEK</sequence>
<feature type="non-terminal residue" evidence="2">
    <location>
        <position position="1"/>
    </location>
</feature>
<dbReference type="RefSeq" id="WP_276318577.1">
    <property type="nucleotide sequence ID" value="NZ_QEWK01000075.1"/>
</dbReference>
<dbReference type="InterPro" id="IPR022464">
    <property type="entry name" value="Strep_pil_isopept_link"/>
</dbReference>
<gene>
    <name evidence="2" type="ORF">DF217_10420</name>
</gene>